<proteinExistence type="predicted"/>
<gene>
    <name evidence="3" type="ORF">MGWOODY_Smn2035</name>
</gene>
<evidence type="ECO:0000313" key="3">
    <source>
        <dbReference type="EMBL" id="CUS44056.1"/>
    </source>
</evidence>
<dbReference type="GO" id="GO:0008897">
    <property type="term" value="F:holo-[acyl-carrier-protein] synthase activity"/>
    <property type="evidence" value="ECO:0007669"/>
    <property type="project" value="InterPro"/>
</dbReference>
<dbReference type="GO" id="GO:0000287">
    <property type="term" value="F:magnesium ion binding"/>
    <property type="evidence" value="ECO:0007669"/>
    <property type="project" value="InterPro"/>
</dbReference>
<keyword evidence="1" id="KW-0808">Transferase</keyword>
<evidence type="ECO:0000259" key="2">
    <source>
        <dbReference type="Pfam" id="PF01648"/>
    </source>
</evidence>
<dbReference type="EMBL" id="CZQE01000104">
    <property type="protein sequence ID" value="CUS44056.1"/>
    <property type="molecule type" value="Genomic_DNA"/>
</dbReference>
<dbReference type="AlphaFoldDB" id="A0A170PNE7"/>
<evidence type="ECO:0000256" key="1">
    <source>
        <dbReference type="ARBA" id="ARBA00022679"/>
    </source>
</evidence>
<accession>A0A170PNE7</accession>
<feature type="domain" description="4'-phosphopantetheinyl transferase" evidence="2">
    <location>
        <begin position="116"/>
        <end position="197"/>
    </location>
</feature>
<dbReference type="Gene3D" id="3.90.470.20">
    <property type="entry name" value="4'-phosphopantetheinyl transferase domain"/>
    <property type="match status" value="1"/>
</dbReference>
<reference evidence="3" key="1">
    <citation type="submission" date="2015-10" db="EMBL/GenBank/DDBJ databases">
        <authorList>
            <person name="Gilbert D.G."/>
        </authorList>
    </citation>
    <scope>NUCLEOTIDE SEQUENCE</scope>
</reference>
<dbReference type="InterPro" id="IPR008278">
    <property type="entry name" value="4-PPantetheinyl_Trfase_dom"/>
</dbReference>
<dbReference type="InterPro" id="IPR037143">
    <property type="entry name" value="4-PPantetheinyl_Trfase_dom_sf"/>
</dbReference>
<sequence>MATWLSDTLDSLPRAPDVPVAWSVRLDRPAATVMAARASLSQDDLTDLAKRPDAGMRGLRRRLARLLVATATGEHPDLIRIERSRLGAPVVAAPDGWHISLAGQWPFCAIALSRDPVGIDVEPLATAALPLDLFTAAEHSALENEEPVERLFRWIAKEAHAKRLGRASLADPARIKTWRSHGELLVRCADGTSRCEIRILNDAAHALAIAAES</sequence>
<organism evidence="3">
    <name type="scientific">hydrothermal vent metagenome</name>
    <dbReference type="NCBI Taxonomy" id="652676"/>
    <lineage>
        <taxon>unclassified sequences</taxon>
        <taxon>metagenomes</taxon>
        <taxon>ecological metagenomes</taxon>
    </lineage>
</organism>
<dbReference type="SUPFAM" id="SSF56214">
    <property type="entry name" value="4'-phosphopantetheinyl transferase"/>
    <property type="match status" value="2"/>
</dbReference>
<protein>
    <recommendedName>
        <fullName evidence="2">4'-phosphopantetheinyl transferase domain-containing protein</fullName>
    </recommendedName>
</protein>
<dbReference type="Pfam" id="PF01648">
    <property type="entry name" value="ACPS"/>
    <property type="match status" value="1"/>
</dbReference>
<name>A0A170PNE7_9ZZZZ</name>